<accession>A0A1U7M0C8</accession>
<dbReference type="STRING" id="1465756.BIV18_05975"/>
<proteinExistence type="predicted"/>
<feature type="chain" id="PRO_5012685292" evidence="1">
    <location>
        <begin position="32"/>
        <end position="480"/>
    </location>
</feature>
<gene>
    <name evidence="2" type="ORF">BIV18_05975</name>
</gene>
<comment type="caution">
    <text evidence="2">The sequence shown here is derived from an EMBL/GenBank/DDBJ whole genome shotgun (WGS) entry which is preliminary data.</text>
</comment>
<dbReference type="InterPro" id="IPR002816">
    <property type="entry name" value="TraB/PrgY/GumN_fam"/>
</dbReference>
<evidence type="ECO:0000256" key="1">
    <source>
        <dbReference type="SAM" id="SignalP"/>
    </source>
</evidence>
<dbReference type="AlphaFoldDB" id="A0A1U7M0C8"/>
<dbReference type="Proteomes" id="UP000187166">
    <property type="component" value="Unassembled WGS sequence"/>
</dbReference>
<dbReference type="CDD" id="cd14789">
    <property type="entry name" value="Tiki"/>
    <property type="match status" value="1"/>
</dbReference>
<organism evidence="2 3">
    <name type="scientific">Peptoniphilus porci</name>
    <dbReference type="NCBI Taxonomy" id="2652280"/>
    <lineage>
        <taxon>Bacteria</taxon>
        <taxon>Bacillati</taxon>
        <taxon>Bacillota</taxon>
        <taxon>Tissierellia</taxon>
        <taxon>Tissierellales</taxon>
        <taxon>Peptoniphilaceae</taxon>
        <taxon>Peptoniphilus</taxon>
    </lineage>
</organism>
<evidence type="ECO:0000313" key="2">
    <source>
        <dbReference type="EMBL" id="OLR65093.1"/>
    </source>
</evidence>
<protein>
    <submittedName>
        <fullName evidence="2">Polysaccharide biosynthesis protein GumN</fullName>
    </submittedName>
</protein>
<keyword evidence="1" id="KW-0732">Signal</keyword>
<dbReference type="PANTHER" id="PTHR40590">
    <property type="entry name" value="CYTOPLASMIC PROTEIN-RELATED"/>
    <property type="match status" value="1"/>
</dbReference>
<keyword evidence="3" id="KW-1185">Reference proteome</keyword>
<sequence>MNKNKKLTKLKKIFSILVLVPALLIPSIASATVTAPIVTEIKAESIKSEENQNTLNKKIKEAHEIKSKKDSLSETKSPIFSPWATKDLNEAQFMGLYPAKGFFNERDFTKPATLEDANTCYKLSKKKIEERGIETAGNFTFKKLTREEILNSISKLLKDEKFEIKNLKKAKIFLGSEDEGYLNSKISLEEMISLYSRAVNKVLQDNDKVSRGFFYEVNNKENKIYMLGSIHLGNTSLYPIDKNILNALKSSDKIFMEIDLSKKDEAKKMREKIYYNDGKTLRDDLGAELYLRVLNLFKSFGMEEADIKTLKPWAVYNTLSIDPSGETARASFGIESYFMSLSLLNKIEIGELESMEYQSNILANFDNTSYIKMIEALTSEIEKNGYKNINLGLDNLLDAWQSGDKSKMKSILSAESDEESKKFNEALLSERDKGMAKKIDAMLKKDGKNTYFILVGSAHLVPENSVTGILKDMGYNVIEK</sequence>
<name>A0A1U7M0C8_9FIRM</name>
<feature type="signal peptide" evidence="1">
    <location>
        <begin position="1"/>
        <end position="31"/>
    </location>
</feature>
<dbReference type="EMBL" id="MJIH01000001">
    <property type="protein sequence ID" value="OLR65093.1"/>
    <property type="molecule type" value="Genomic_DNA"/>
</dbReference>
<dbReference type="InterPro" id="IPR047111">
    <property type="entry name" value="YbaP-like"/>
</dbReference>
<reference evidence="2 3" key="1">
    <citation type="journal article" date="2016" name="Appl. Environ. Microbiol.">
        <title>Function and Phylogeny of Bacterial Butyryl Coenzyme A:Acetate Transferases and Their Diversity in the Proximal Colon of Swine.</title>
        <authorList>
            <person name="Trachsel J."/>
            <person name="Bayles D.O."/>
            <person name="Looft T."/>
            <person name="Levine U.Y."/>
            <person name="Allen H.K."/>
        </authorList>
    </citation>
    <scope>NUCLEOTIDE SEQUENCE [LARGE SCALE GENOMIC DNA]</scope>
    <source>
        <strain evidence="2 3">35-6-1</strain>
    </source>
</reference>
<dbReference type="Pfam" id="PF01963">
    <property type="entry name" value="TraB_PrgY_gumN"/>
    <property type="match status" value="1"/>
</dbReference>
<dbReference type="PANTHER" id="PTHR40590:SF1">
    <property type="entry name" value="CYTOPLASMIC PROTEIN"/>
    <property type="match status" value="1"/>
</dbReference>
<evidence type="ECO:0000313" key="3">
    <source>
        <dbReference type="Proteomes" id="UP000187166"/>
    </source>
</evidence>